<proteinExistence type="predicted"/>
<evidence type="ECO:0000256" key="1">
    <source>
        <dbReference type="SAM" id="Phobius"/>
    </source>
</evidence>
<gene>
    <name evidence="2" type="primary">yqfD</name>
    <name evidence="2" type="ORF">H8709_08480</name>
</gene>
<keyword evidence="3" id="KW-1185">Reference proteome</keyword>
<dbReference type="Proteomes" id="UP000660861">
    <property type="component" value="Unassembled WGS sequence"/>
</dbReference>
<reference evidence="2" key="1">
    <citation type="submission" date="2020-08" db="EMBL/GenBank/DDBJ databases">
        <title>Genome public.</title>
        <authorList>
            <person name="Liu C."/>
            <person name="Sun Q."/>
        </authorList>
    </citation>
    <scope>NUCLEOTIDE SEQUENCE</scope>
    <source>
        <strain evidence="2">NSJ-54</strain>
    </source>
</reference>
<dbReference type="EMBL" id="JACRTC010000005">
    <property type="protein sequence ID" value="MBC8570862.1"/>
    <property type="molecule type" value="Genomic_DNA"/>
</dbReference>
<evidence type="ECO:0000313" key="2">
    <source>
        <dbReference type="EMBL" id="MBC8570862.1"/>
    </source>
</evidence>
<dbReference type="RefSeq" id="WP_262397955.1">
    <property type="nucleotide sequence ID" value="NZ_JACRTC010000005.1"/>
</dbReference>
<dbReference type="AlphaFoldDB" id="A0A926EBJ1"/>
<dbReference type="InterPro" id="IPR010690">
    <property type="entry name" value="YqfD"/>
</dbReference>
<comment type="caution">
    <text evidence="2">The sequence shown here is derived from an EMBL/GenBank/DDBJ whole genome shotgun (WGS) entry which is preliminary data.</text>
</comment>
<accession>A0A926EBJ1</accession>
<dbReference type="NCBIfam" id="TIGR02876">
    <property type="entry name" value="spore_yqfD"/>
    <property type="match status" value="1"/>
</dbReference>
<name>A0A926EBJ1_9FIRM</name>
<keyword evidence="1" id="KW-0812">Transmembrane</keyword>
<keyword evidence="1" id="KW-1133">Transmembrane helix</keyword>
<protein>
    <submittedName>
        <fullName evidence="2">Sporulation protein YqfD</fullName>
    </submittedName>
</protein>
<dbReference type="Pfam" id="PF06898">
    <property type="entry name" value="YqfD"/>
    <property type="match status" value="1"/>
</dbReference>
<evidence type="ECO:0000313" key="3">
    <source>
        <dbReference type="Proteomes" id="UP000660861"/>
    </source>
</evidence>
<dbReference type="PIRSF" id="PIRSF029895">
    <property type="entry name" value="SpoIV"/>
    <property type="match status" value="1"/>
</dbReference>
<keyword evidence="1" id="KW-0472">Membrane</keyword>
<organism evidence="2 3">
    <name type="scientific">Zongyangia hominis</name>
    <dbReference type="NCBI Taxonomy" id="2763677"/>
    <lineage>
        <taxon>Bacteria</taxon>
        <taxon>Bacillati</taxon>
        <taxon>Bacillota</taxon>
        <taxon>Clostridia</taxon>
        <taxon>Eubacteriales</taxon>
        <taxon>Oscillospiraceae</taxon>
        <taxon>Zongyangia</taxon>
    </lineage>
</organism>
<sequence>MFIIRLFRWFCGYVRFTVTGDFIERFLNLAMRGGVNIWELHREENRVTGCVLLRDYKRFRLFTRKTGVRVRHTGVAGLPFVGKKYRKRVGLLLGVVAFFVALFVLSQFIWQINVNGCETVDPQTILDAVQEYGLKEGVFRGSVDAREIENRVMIKLDTLSWIAINIQGSTANIEIEERVKPPEMLPLDDPCNVVAGHEGMIVRVEAHDGKAMVEKGDAVQKGELLISGIIESKSGKNIVKHAWGKVIALYDETMTIRVPLKQRQKVLSNEKKERGFLRVGPVEIPLSLGSSPGENAQVRIEERQLSLFGFALPIHHGQRVYQDFSYEEVTLSQSQAKAQALARLEELEEKGVGDCEKKDRTLSGEIDGEYYILTARFVVEKDIGVTEKILTDRAKEGENLQ</sequence>
<feature type="transmembrane region" description="Helical" evidence="1">
    <location>
        <begin position="89"/>
        <end position="110"/>
    </location>
</feature>